<evidence type="ECO:0000256" key="1">
    <source>
        <dbReference type="SAM" id="MobiDB-lite"/>
    </source>
</evidence>
<proteinExistence type="predicted"/>
<feature type="compositionally biased region" description="Basic residues" evidence="1">
    <location>
        <begin position="292"/>
        <end position="305"/>
    </location>
</feature>
<evidence type="ECO:0000313" key="3">
    <source>
        <dbReference type="Proteomes" id="UP001159427"/>
    </source>
</evidence>
<dbReference type="EMBL" id="CALNXI010000968">
    <property type="protein sequence ID" value="CAH3149261.1"/>
    <property type="molecule type" value="Genomic_DNA"/>
</dbReference>
<dbReference type="Proteomes" id="UP001159427">
    <property type="component" value="Unassembled WGS sequence"/>
</dbReference>
<keyword evidence="3" id="KW-1185">Reference proteome</keyword>
<comment type="caution">
    <text evidence="2">The sequence shown here is derived from an EMBL/GenBank/DDBJ whole genome shotgun (WGS) entry which is preliminary data.</text>
</comment>
<feature type="region of interest" description="Disordered" evidence="1">
    <location>
        <begin position="273"/>
        <end position="305"/>
    </location>
</feature>
<feature type="compositionally biased region" description="Polar residues" evidence="1">
    <location>
        <begin position="273"/>
        <end position="285"/>
    </location>
</feature>
<sequence length="305" mass="33719">MVPACSRVYSLAVSDTGDIFFTDVDARKIGKVVEGNRAEYTIGSEGETPHDGCDKTAAFVQPTGLCIEGHFLYLTDTGAGALKLISPIKPIANFLKHVRLLYTSHGIHSPPASLATATRLLDDATSYFETAVEEAKLNAGGRRTVEGPHKVPSSKTVASIRMTLEALCCIEKELTTVNPAYIEHVNPKSLVTLIVEHFNSKMREVYEVPTVIQFSHQFPVAVEETVKRTTNCGFNYFTNRSSYYDVPENMVNDFQLQMNEEVYHQCVMQLSRVTTTKPSPEQTEPASGGHTSRGRPLRLPHRLGE</sequence>
<organism evidence="2 3">
    <name type="scientific">Porites evermanni</name>
    <dbReference type="NCBI Taxonomy" id="104178"/>
    <lineage>
        <taxon>Eukaryota</taxon>
        <taxon>Metazoa</taxon>
        <taxon>Cnidaria</taxon>
        <taxon>Anthozoa</taxon>
        <taxon>Hexacorallia</taxon>
        <taxon>Scleractinia</taxon>
        <taxon>Fungiina</taxon>
        <taxon>Poritidae</taxon>
        <taxon>Porites</taxon>
    </lineage>
</organism>
<reference evidence="2 3" key="1">
    <citation type="submission" date="2022-05" db="EMBL/GenBank/DDBJ databases">
        <authorList>
            <consortium name="Genoscope - CEA"/>
            <person name="William W."/>
        </authorList>
    </citation>
    <scope>NUCLEOTIDE SEQUENCE [LARGE SCALE GENOMIC DNA]</scope>
</reference>
<evidence type="ECO:0000313" key="2">
    <source>
        <dbReference type="EMBL" id="CAH3149261.1"/>
    </source>
</evidence>
<dbReference type="SUPFAM" id="SSF63829">
    <property type="entry name" value="Calcium-dependent phosphotriesterase"/>
    <property type="match status" value="1"/>
</dbReference>
<accession>A0ABN8PRA0</accession>
<gene>
    <name evidence="2" type="ORF">PEVE_00044854</name>
</gene>
<protein>
    <submittedName>
        <fullName evidence="2">Uncharacterized protein</fullName>
    </submittedName>
</protein>
<name>A0ABN8PRA0_9CNID</name>